<dbReference type="PANTHER" id="PTHR42775:SF2">
    <property type="entry name" value="PERMEASE"/>
    <property type="match status" value="1"/>
</dbReference>
<evidence type="ECO:0000256" key="4">
    <source>
        <dbReference type="ARBA" id="ARBA00022692"/>
    </source>
</evidence>
<evidence type="ECO:0000313" key="8">
    <source>
        <dbReference type="EMBL" id="PXY01365.1"/>
    </source>
</evidence>
<evidence type="ECO:0000256" key="5">
    <source>
        <dbReference type="ARBA" id="ARBA00022989"/>
    </source>
</evidence>
<dbReference type="PANTHER" id="PTHR42775">
    <property type="entry name" value="PERMEASE RV2963-RELATED"/>
    <property type="match status" value="1"/>
</dbReference>
<evidence type="ECO:0000256" key="1">
    <source>
        <dbReference type="ARBA" id="ARBA00004651"/>
    </source>
</evidence>
<accession>A0A2V3ZXF7</accession>
<protein>
    <recommendedName>
        <fullName evidence="10">Permease</fullName>
    </recommendedName>
</protein>
<dbReference type="Pfam" id="PF03773">
    <property type="entry name" value="ArsP_1"/>
    <property type="match status" value="1"/>
</dbReference>
<keyword evidence="9" id="KW-1185">Reference proteome</keyword>
<feature type="transmembrane region" description="Helical" evidence="7">
    <location>
        <begin position="108"/>
        <end position="131"/>
    </location>
</feature>
<evidence type="ECO:0000256" key="3">
    <source>
        <dbReference type="ARBA" id="ARBA00022475"/>
    </source>
</evidence>
<feature type="transmembrane region" description="Helical" evidence="7">
    <location>
        <begin position="138"/>
        <end position="156"/>
    </location>
</feature>
<keyword evidence="5 7" id="KW-1133">Transmembrane helix</keyword>
<feature type="transmembrane region" description="Helical" evidence="7">
    <location>
        <begin position="78"/>
        <end position="102"/>
    </location>
</feature>
<dbReference type="InterPro" id="IPR053166">
    <property type="entry name" value="UPF0718_permease"/>
</dbReference>
<feature type="transmembrane region" description="Helical" evidence="7">
    <location>
        <begin position="237"/>
        <end position="255"/>
    </location>
</feature>
<sequence>MQESLILAFRNLFYHTMGVVPTPFYDNLTKTLGNFVFITAELFILFIAITAIIEYIMMHVNQNKLQKLFEGKGIIGNIAAAVFGAVTPFCACSTIPMTVGFLNAKVPFGSVMSFLISSPLLNPIIVAMLAATVGVQNAAIYFALSFTLSVLFGYLLQKFNFAKHVKAVKVSGGGHSVNDGIDTRRSLSIGKKAGLSLKAGWDSLVPILPYLFIGVAIGAAIYGYLPKGETIAQYAGDGNIFAVPIASVVGIPLYIRAETAIPIAMSLISKGVGMGTAIALIIGGAGMAIPEMTMLAKIFKKKLLFSFIGVIFLVAVITGYAFNIIM</sequence>
<dbReference type="RefSeq" id="WP_110360177.1">
    <property type="nucleotide sequence ID" value="NZ_QFLI01000003.1"/>
</dbReference>
<evidence type="ECO:0000256" key="2">
    <source>
        <dbReference type="ARBA" id="ARBA00006386"/>
    </source>
</evidence>
<evidence type="ECO:0008006" key="10">
    <source>
        <dbReference type="Google" id="ProtNLM"/>
    </source>
</evidence>
<proteinExistence type="inferred from homology"/>
<feature type="transmembrane region" description="Helical" evidence="7">
    <location>
        <begin position="207"/>
        <end position="225"/>
    </location>
</feature>
<evidence type="ECO:0000256" key="6">
    <source>
        <dbReference type="ARBA" id="ARBA00023136"/>
    </source>
</evidence>
<evidence type="ECO:0000313" key="9">
    <source>
        <dbReference type="Proteomes" id="UP000248079"/>
    </source>
</evidence>
<keyword evidence="6 7" id="KW-0472">Membrane</keyword>
<organism evidence="8 9">
    <name type="scientific">Marinifilum breve</name>
    <dbReference type="NCBI Taxonomy" id="2184082"/>
    <lineage>
        <taxon>Bacteria</taxon>
        <taxon>Pseudomonadati</taxon>
        <taxon>Bacteroidota</taxon>
        <taxon>Bacteroidia</taxon>
        <taxon>Marinilabiliales</taxon>
        <taxon>Marinifilaceae</taxon>
    </lineage>
</organism>
<comment type="similarity">
    <text evidence="2">Belongs to the UPF0718 family.</text>
</comment>
<gene>
    <name evidence="8" type="ORF">DF185_07720</name>
</gene>
<reference evidence="8 9" key="1">
    <citation type="submission" date="2018-05" db="EMBL/GenBank/DDBJ databases">
        <title>Marinifilum breve JC075T sp. nov., a marine bacterium isolated from Yongle Blue Hole in the South China Sea.</title>
        <authorList>
            <person name="Fu T."/>
        </authorList>
    </citation>
    <scope>NUCLEOTIDE SEQUENCE [LARGE SCALE GENOMIC DNA]</scope>
    <source>
        <strain evidence="8 9">JC075</strain>
    </source>
</reference>
<dbReference type="GO" id="GO:0005886">
    <property type="term" value="C:plasma membrane"/>
    <property type="evidence" value="ECO:0007669"/>
    <property type="project" value="UniProtKB-SubCell"/>
</dbReference>
<evidence type="ECO:0000256" key="7">
    <source>
        <dbReference type="SAM" id="Phobius"/>
    </source>
</evidence>
<dbReference type="AlphaFoldDB" id="A0A2V3ZXF7"/>
<name>A0A2V3ZXF7_9BACT</name>
<feature type="transmembrane region" description="Helical" evidence="7">
    <location>
        <begin position="261"/>
        <end position="282"/>
    </location>
</feature>
<dbReference type="Proteomes" id="UP000248079">
    <property type="component" value="Unassembled WGS sequence"/>
</dbReference>
<dbReference type="EMBL" id="QFLI01000003">
    <property type="protein sequence ID" value="PXY01365.1"/>
    <property type="molecule type" value="Genomic_DNA"/>
</dbReference>
<dbReference type="InterPro" id="IPR005524">
    <property type="entry name" value="DUF318"/>
</dbReference>
<feature type="transmembrane region" description="Helical" evidence="7">
    <location>
        <begin position="303"/>
        <end position="325"/>
    </location>
</feature>
<comment type="caution">
    <text evidence="8">The sequence shown here is derived from an EMBL/GenBank/DDBJ whole genome shotgun (WGS) entry which is preliminary data.</text>
</comment>
<keyword evidence="4 7" id="KW-0812">Transmembrane</keyword>
<feature type="transmembrane region" description="Helical" evidence="7">
    <location>
        <begin position="35"/>
        <end position="57"/>
    </location>
</feature>
<comment type="subcellular location">
    <subcellularLocation>
        <location evidence="1">Cell membrane</location>
        <topology evidence="1">Multi-pass membrane protein</topology>
    </subcellularLocation>
</comment>
<keyword evidence="3" id="KW-1003">Cell membrane</keyword>